<comment type="similarity">
    <text evidence="1">Belongs to the plant acyltransferase family.</text>
</comment>
<dbReference type="GO" id="GO:0047172">
    <property type="term" value="F:shikimate O-hydroxycinnamoyltransferase activity"/>
    <property type="evidence" value="ECO:0007669"/>
    <property type="project" value="UniProtKB-EC"/>
</dbReference>
<dbReference type="STRING" id="1088818.A0A2I0A9L9"/>
<dbReference type="PANTHER" id="PTHR31642:SF115">
    <property type="entry name" value="PROTEIN ECERIFERUM 26-LIKE"/>
    <property type="match status" value="1"/>
</dbReference>
<keyword evidence="5" id="KW-1185">Reference proteome</keyword>
<evidence type="ECO:0000256" key="3">
    <source>
        <dbReference type="ARBA" id="ARBA00023315"/>
    </source>
</evidence>
<dbReference type="OrthoDB" id="1862401at2759"/>
<keyword evidence="3 4" id="KW-0012">Acyltransferase</keyword>
<dbReference type="Gene3D" id="3.30.559.10">
    <property type="entry name" value="Chloramphenicol acetyltransferase-like domain"/>
    <property type="match status" value="2"/>
</dbReference>
<dbReference type="AlphaFoldDB" id="A0A2I0A9L9"/>
<proteinExistence type="inferred from homology"/>
<reference evidence="4 5" key="1">
    <citation type="journal article" date="2017" name="Nature">
        <title>The Apostasia genome and the evolution of orchids.</title>
        <authorList>
            <person name="Zhang G.Q."/>
            <person name="Liu K.W."/>
            <person name="Li Z."/>
            <person name="Lohaus R."/>
            <person name="Hsiao Y.Y."/>
            <person name="Niu S.C."/>
            <person name="Wang J.Y."/>
            <person name="Lin Y.C."/>
            <person name="Xu Q."/>
            <person name="Chen L.J."/>
            <person name="Yoshida K."/>
            <person name="Fujiwara S."/>
            <person name="Wang Z.W."/>
            <person name="Zhang Y.Q."/>
            <person name="Mitsuda N."/>
            <person name="Wang M."/>
            <person name="Liu G.H."/>
            <person name="Pecoraro L."/>
            <person name="Huang H.X."/>
            <person name="Xiao X.J."/>
            <person name="Lin M."/>
            <person name="Wu X.Y."/>
            <person name="Wu W.L."/>
            <person name="Chen Y.Y."/>
            <person name="Chang S.B."/>
            <person name="Sakamoto S."/>
            <person name="Ohme-Takagi M."/>
            <person name="Yagi M."/>
            <person name="Zeng S.J."/>
            <person name="Shen C.Y."/>
            <person name="Yeh C.M."/>
            <person name="Luo Y.B."/>
            <person name="Tsai W.C."/>
            <person name="Van de Peer Y."/>
            <person name="Liu Z.J."/>
        </authorList>
    </citation>
    <scope>NUCLEOTIDE SEQUENCE [LARGE SCALE GENOMIC DNA]</scope>
    <source>
        <strain evidence="5">cv. Shenzhen</strain>
        <tissue evidence="4">Stem</tissue>
    </source>
</reference>
<evidence type="ECO:0000256" key="1">
    <source>
        <dbReference type="ARBA" id="ARBA00009861"/>
    </source>
</evidence>
<evidence type="ECO:0000256" key="2">
    <source>
        <dbReference type="ARBA" id="ARBA00022679"/>
    </source>
</evidence>
<protein>
    <submittedName>
        <fullName evidence="4">Shikimate O-hydroxycinnamoyltransferase</fullName>
        <ecNumber evidence="4">2.3.1.133</ecNumber>
    </submittedName>
</protein>
<gene>
    <name evidence="4" type="primary">HST</name>
    <name evidence="4" type="ORF">AXF42_Ash010124</name>
</gene>
<dbReference type="Proteomes" id="UP000236161">
    <property type="component" value="Unassembled WGS sequence"/>
</dbReference>
<sequence length="437" mass="48170">MVYDTDTAGGAVHGYRLSTVVPGSVTHENAVHELAGADLAMKLHYLRTVYYFAASETVEGLTTKLLKDPTFPLLDIYYPVAGRIRRDDGGRPYIKCNDGGVRIVEASCDSTFREWLESTPAINRHSRLVSDGVVGPDLHFSPTVFLQFTRFKCGGMSVGFSWAHLLGDAVSATEFLNLWGQLLTGKELHKSYELRGIQNQSEKIAKAIPDSALPLSVKQVKQVGDLWLNPNSQRMSTLFIEVPAAKLKELKSNMPTSISIFEILSAILWKSIAELRADKEPKTVTICRNSSIERSGIILSNEETLNTLLINSSPAKAKLLELASLINEKAVNEMKTVEHLVKREGEKLDIVVYGANLTFIDAERVDFYDMEIKGEKPVHVECSIDGVGDEGAIMVLRGPSGIKFEGNGINGRLLSIILPENEISQLRDLLANEWGIA</sequence>
<dbReference type="InterPro" id="IPR023213">
    <property type="entry name" value="CAT-like_dom_sf"/>
</dbReference>
<evidence type="ECO:0000313" key="4">
    <source>
        <dbReference type="EMBL" id="PKA52228.1"/>
    </source>
</evidence>
<dbReference type="EC" id="2.3.1.133" evidence="4"/>
<name>A0A2I0A9L9_9ASPA</name>
<evidence type="ECO:0000313" key="5">
    <source>
        <dbReference type="Proteomes" id="UP000236161"/>
    </source>
</evidence>
<accession>A0A2I0A9L9</accession>
<dbReference type="InterPro" id="IPR050317">
    <property type="entry name" value="Plant_Fungal_Acyltransferase"/>
</dbReference>
<dbReference type="PANTHER" id="PTHR31642">
    <property type="entry name" value="TRICHOTHECENE 3-O-ACETYLTRANSFERASE"/>
    <property type="match status" value="1"/>
</dbReference>
<dbReference type="Pfam" id="PF02458">
    <property type="entry name" value="Transferase"/>
    <property type="match status" value="1"/>
</dbReference>
<organism evidence="4 5">
    <name type="scientific">Apostasia shenzhenica</name>
    <dbReference type="NCBI Taxonomy" id="1088818"/>
    <lineage>
        <taxon>Eukaryota</taxon>
        <taxon>Viridiplantae</taxon>
        <taxon>Streptophyta</taxon>
        <taxon>Embryophyta</taxon>
        <taxon>Tracheophyta</taxon>
        <taxon>Spermatophyta</taxon>
        <taxon>Magnoliopsida</taxon>
        <taxon>Liliopsida</taxon>
        <taxon>Asparagales</taxon>
        <taxon>Orchidaceae</taxon>
        <taxon>Apostasioideae</taxon>
        <taxon>Apostasia</taxon>
    </lineage>
</organism>
<keyword evidence="2 4" id="KW-0808">Transferase</keyword>
<dbReference type="EMBL" id="KZ452008">
    <property type="protein sequence ID" value="PKA52228.1"/>
    <property type="molecule type" value="Genomic_DNA"/>
</dbReference>